<feature type="signal peptide" evidence="2">
    <location>
        <begin position="1"/>
        <end position="22"/>
    </location>
</feature>
<evidence type="ECO:0000313" key="3">
    <source>
        <dbReference type="EMBL" id="KAK9821312.1"/>
    </source>
</evidence>
<dbReference type="InterPro" id="IPR043504">
    <property type="entry name" value="Peptidase_S1_PA_chymotrypsin"/>
</dbReference>
<dbReference type="EMBL" id="JALJOU010000103">
    <property type="protein sequence ID" value="KAK9821312.1"/>
    <property type="molecule type" value="Genomic_DNA"/>
</dbReference>
<dbReference type="AlphaFoldDB" id="A0AAW1QIZ3"/>
<dbReference type="Gene3D" id="2.40.10.10">
    <property type="entry name" value="Trypsin-like serine proteases"/>
    <property type="match status" value="1"/>
</dbReference>
<keyword evidence="2" id="KW-0732">Signal</keyword>
<protein>
    <submittedName>
        <fullName evidence="3">Uncharacterized protein</fullName>
    </submittedName>
</protein>
<reference evidence="3 4" key="1">
    <citation type="journal article" date="2024" name="Nat. Commun.">
        <title>Phylogenomics reveals the evolutionary origins of lichenization in chlorophyte algae.</title>
        <authorList>
            <person name="Puginier C."/>
            <person name="Libourel C."/>
            <person name="Otte J."/>
            <person name="Skaloud P."/>
            <person name="Haon M."/>
            <person name="Grisel S."/>
            <person name="Petersen M."/>
            <person name="Berrin J.G."/>
            <person name="Delaux P.M."/>
            <person name="Dal Grande F."/>
            <person name="Keller J."/>
        </authorList>
    </citation>
    <scope>NUCLEOTIDE SEQUENCE [LARGE SCALE GENOMIC DNA]</scope>
    <source>
        <strain evidence="3 4">SAG 245.80</strain>
    </source>
</reference>
<organism evidence="3 4">
    <name type="scientific">Elliptochloris bilobata</name>
    <dbReference type="NCBI Taxonomy" id="381761"/>
    <lineage>
        <taxon>Eukaryota</taxon>
        <taxon>Viridiplantae</taxon>
        <taxon>Chlorophyta</taxon>
        <taxon>core chlorophytes</taxon>
        <taxon>Trebouxiophyceae</taxon>
        <taxon>Trebouxiophyceae incertae sedis</taxon>
        <taxon>Elliptochloris clade</taxon>
        <taxon>Elliptochloris</taxon>
    </lineage>
</organism>
<evidence type="ECO:0000256" key="1">
    <source>
        <dbReference type="SAM" id="MobiDB-lite"/>
    </source>
</evidence>
<keyword evidence="4" id="KW-1185">Reference proteome</keyword>
<sequence>MVAPRCLAGALATLLCLPCIAAANKQRLGAQARNIYAVASPGFKESDAAALGRWRTDADGRHLAMRVRSEGAKSQQLLFSDLRIPDGGCLRLHAPGAPDGNACAYGDCAVLTSTNAPRIGKFTAPKINGPEIVLQYSEPPMAYGGSLALRILAVMQGFGDYLMQLPPPPEASGTAPAVGEGPGFRRGSSGRAHEAGRQSFRAFDPSAFQPQPDRAARCTSAVACHPEHVQEAAAVVVILVVDTRMGVLGHCTGTFVTTNDTLSESHYVVSASHCFTSGQPDDMQYWTLVFNYDAPCGRHDPPAAPSHVVQGVRLVFYDDNSDLLLLQHASQIPHAYKPFLMGYNADPDFTPNQAFVIHHPGGNGKRISFANDRCE</sequence>
<dbReference type="InterPro" id="IPR009003">
    <property type="entry name" value="Peptidase_S1_PA"/>
</dbReference>
<dbReference type="Proteomes" id="UP001445335">
    <property type="component" value="Unassembled WGS sequence"/>
</dbReference>
<comment type="caution">
    <text evidence="3">The sequence shown here is derived from an EMBL/GenBank/DDBJ whole genome shotgun (WGS) entry which is preliminary data.</text>
</comment>
<evidence type="ECO:0000313" key="4">
    <source>
        <dbReference type="Proteomes" id="UP001445335"/>
    </source>
</evidence>
<name>A0AAW1QIZ3_9CHLO</name>
<gene>
    <name evidence="3" type="ORF">WJX81_000044</name>
</gene>
<evidence type="ECO:0000256" key="2">
    <source>
        <dbReference type="SAM" id="SignalP"/>
    </source>
</evidence>
<accession>A0AAW1QIZ3</accession>
<feature type="region of interest" description="Disordered" evidence="1">
    <location>
        <begin position="170"/>
        <end position="196"/>
    </location>
</feature>
<dbReference type="SUPFAM" id="SSF50494">
    <property type="entry name" value="Trypsin-like serine proteases"/>
    <property type="match status" value="1"/>
</dbReference>
<feature type="chain" id="PRO_5043968385" evidence="2">
    <location>
        <begin position="23"/>
        <end position="375"/>
    </location>
</feature>
<proteinExistence type="predicted"/>